<feature type="signal peptide" evidence="2">
    <location>
        <begin position="1"/>
        <end position="17"/>
    </location>
</feature>
<evidence type="ECO:0000313" key="4">
    <source>
        <dbReference type="Proteomes" id="UP000266292"/>
    </source>
</evidence>
<keyword evidence="4" id="KW-1185">Reference proteome</keyword>
<dbReference type="EMBL" id="CP021235">
    <property type="protein sequence ID" value="ARS36638.1"/>
    <property type="molecule type" value="Genomic_DNA"/>
</dbReference>
<evidence type="ECO:0000313" key="3">
    <source>
        <dbReference type="EMBL" id="ARS36638.1"/>
    </source>
</evidence>
<dbReference type="PROSITE" id="PS51257">
    <property type="entry name" value="PROKAR_LIPOPROTEIN"/>
    <property type="match status" value="1"/>
</dbReference>
<name>A0A1X9YUV0_9BACT</name>
<dbReference type="KEGG" id="pact:CA264_15105"/>
<proteinExistence type="predicted"/>
<feature type="chain" id="PRO_5010998203" description="Secreted protein" evidence="2">
    <location>
        <begin position="18"/>
        <end position="77"/>
    </location>
</feature>
<organism evidence="3 4">
    <name type="scientific">Pontibacter actiniarum</name>
    <dbReference type="NCBI Taxonomy" id="323450"/>
    <lineage>
        <taxon>Bacteria</taxon>
        <taxon>Pseudomonadati</taxon>
        <taxon>Bacteroidota</taxon>
        <taxon>Cytophagia</taxon>
        <taxon>Cytophagales</taxon>
        <taxon>Hymenobacteraceae</taxon>
        <taxon>Pontibacter</taxon>
    </lineage>
</organism>
<reference evidence="4" key="1">
    <citation type="submission" date="2017-05" db="EMBL/GenBank/DDBJ databases">
        <authorList>
            <person name="Ray J."/>
            <person name="Price M."/>
            <person name="Deutschbauer A."/>
        </authorList>
    </citation>
    <scope>NUCLEOTIDE SEQUENCE [LARGE SCALE GENOMIC DNA]</scope>
    <source>
        <strain evidence="4">DSM 19842</strain>
    </source>
</reference>
<dbReference type="STRING" id="709015.GCA_000472485_03051"/>
<protein>
    <recommendedName>
        <fullName evidence="5">Secreted protein</fullName>
    </recommendedName>
</protein>
<sequence length="77" mass="8712">MKKLIFMLFTMATFSFATSCDSPAEERADVVEEAEDVVDERAEGDLNDVAEERGELREEMQEYNEAVAEEVDTTVVE</sequence>
<gene>
    <name evidence="3" type="ORF">CA264_15105</name>
</gene>
<dbReference type="Proteomes" id="UP000266292">
    <property type="component" value="Chromosome"/>
</dbReference>
<evidence type="ECO:0000256" key="1">
    <source>
        <dbReference type="SAM" id="Coils"/>
    </source>
</evidence>
<keyword evidence="1" id="KW-0175">Coiled coil</keyword>
<evidence type="ECO:0008006" key="5">
    <source>
        <dbReference type="Google" id="ProtNLM"/>
    </source>
</evidence>
<dbReference type="AlphaFoldDB" id="A0A1X9YUV0"/>
<accession>A0A1X9YUV0</accession>
<dbReference type="RefSeq" id="WP_025608233.1">
    <property type="nucleotide sequence ID" value="NZ_CP021235.1"/>
</dbReference>
<feature type="coiled-coil region" evidence="1">
    <location>
        <begin position="39"/>
        <end position="73"/>
    </location>
</feature>
<keyword evidence="2" id="KW-0732">Signal</keyword>
<evidence type="ECO:0000256" key="2">
    <source>
        <dbReference type="SAM" id="SignalP"/>
    </source>
</evidence>